<sequence length="310" mass="34480">MSLRTIPPLPDKPVRKKRIGVRVKWLLLFLLVVLLVVLFFRSSISKIKEVRWIGNHLVSYEQLSSSSGVKPGEPYFGTSESSVAERIKAEFPFVKSVQVDKQFPGVVEIYIQEYAPVAYELTEDGSIQACLENGAVISLKDKQKLVLEKPVLTQWEGQAELKTELSKALAATPRGLLADISEIRYYPSSSYPDRIKMYTRSGFEVVTTVPLLPDKIAYLSGVVESQSPGRITMLKADSYIPYSSLPNDIEALEGAKEDKGEADSSEQNKEGTSSENTNEKVRGSEQEKGADAENDIKEPEKGQETNKETE</sequence>
<evidence type="ECO:0000256" key="7">
    <source>
        <dbReference type="ARBA" id="ARBA00023306"/>
    </source>
</evidence>
<evidence type="ECO:0000259" key="10">
    <source>
        <dbReference type="PROSITE" id="PS51779"/>
    </source>
</evidence>
<evidence type="ECO:0000313" key="12">
    <source>
        <dbReference type="Proteomes" id="UP000304148"/>
    </source>
</evidence>
<dbReference type="EMBL" id="LS992241">
    <property type="protein sequence ID" value="SYX82581.1"/>
    <property type="molecule type" value="Genomic_DNA"/>
</dbReference>
<feature type="region of interest" description="Disordered" evidence="8">
    <location>
        <begin position="254"/>
        <end position="310"/>
    </location>
</feature>
<dbReference type="Gene3D" id="3.40.50.10960">
    <property type="match status" value="1"/>
</dbReference>
<evidence type="ECO:0000256" key="4">
    <source>
        <dbReference type="ARBA" id="ARBA00022692"/>
    </source>
</evidence>
<dbReference type="Gene3D" id="3.10.20.310">
    <property type="entry name" value="membrane protein fhac"/>
    <property type="match status" value="1"/>
</dbReference>
<feature type="transmembrane region" description="Helical" evidence="9">
    <location>
        <begin position="21"/>
        <end position="40"/>
    </location>
</feature>
<keyword evidence="6 9" id="KW-0472">Membrane</keyword>
<evidence type="ECO:0000256" key="2">
    <source>
        <dbReference type="ARBA" id="ARBA00022475"/>
    </source>
</evidence>
<feature type="compositionally biased region" description="Basic and acidic residues" evidence="8">
    <location>
        <begin position="254"/>
        <end position="269"/>
    </location>
</feature>
<dbReference type="GO" id="GO:0005886">
    <property type="term" value="C:plasma membrane"/>
    <property type="evidence" value="ECO:0007669"/>
    <property type="project" value="TreeGrafter"/>
</dbReference>
<dbReference type="GO" id="GO:0051301">
    <property type="term" value="P:cell division"/>
    <property type="evidence" value="ECO:0007669"/>
    <property type="project" value="UniProtKB-KW"/>
</dbReference>
<protein>
    <submittedName>
        <fullName evidence="11">Cell division protein DivIB</fullName>
    </submittedName>
</protein>
<evidence type="ECO:0000313" key="11">
    <source>
        <dbReference type="EMBL" id="SYX82581.1"/>
    </source>
</evidence>
<dbReference type="InterPro" id="IPR013685">
    <property type="entry name" value="POTRA_FtsQ_type"/>
</dbReference>
<feature type="compositionally biased region" description="Basic and acidic residues" evidence="8">
    <location>
        <begin position="277"/>
        <end position="310"/>
    </location>
</feature>
<reference evidence="12" key="1">
    <citation type="submission" date="2018-08" db="EMBL/GenBank/DDBJ databases">
        <authorList>
            <person name="Chevrot R."/>
        </authorList>
    </citation>
    <scope>NUCLEOTIDE SEQUENCE [LARGE SCALE GENOMIC DNA]</scope>
</reference>
<evidence type="ECO:0000256" key="8">
    <source>
        <dbReference type="SAM" id="MobiDB-lite"/>
    </source>
</evidence>
<evidence type="ECO:0000256" key="5">
    <source>
        <dbReference type="ARBA" id="ARBA00022989"/>
    </source>
</evidence>
<dbReference type="Proteomes" id="UP000304148">
    <property type="component" value="Chromosome"/>
</dbReference>
<comment type="subcellular location">
    <subcellularLocation>
        <location evidence="1">Membrane</location>
    </subcellularLocation>
</comment>
<keyword evidence="2" id="KW-1003">Cell membrane</keyword>
<dbReference type="Pfam" id="PF08478">
    <property type="entry name" value="POTRA_1"/>
    <property type="match status" value="1"/>
</dbReference>
<keyword evidence="5 9" id="KW-1133">Transmembrane helix</keyword>
<dbReference type="AlphaFoldDB" id="A0A383R7F9"/>
<dbReference type="PANTHER" id="PTHR37820:SF1">
    <property type="entry name" value="CELL DIVISION PROTEIN FTSQ"/>
    <property type="match status" value="1"/>
</dbReference>
<proteinExistence type="predicted"/>
<evidence type="ECO:0000256" key="1">
    <source>
        <dbReference type="ARBA" id="ARBA00004370"/>
    </source>
</evidence>
<dbReference type="PANTHER" id="PTHR37820">
    <property type="entry name" value="CELL DIVISION PROTEIN DIVIB"/>
    <property type="match status" value="1"/>
</dbReference>
<organism evidence="11 12">
    <name type="scientific">Paenibacillus alvei</name>
    <name type="common">Bacillus alvei</name>
    <dbReference type="NCBI Taxonomy" id="44250"/>
    <lineage>
        <taxon>Bacteria</taxon>
        <taxon>Bacillati</taxon>
        <taxon>Bacillota</taxon>
        <taxon>Bacilli</taxon>
        <taxon>Bacillales</taxon>
        <taxon>Paenibacillaceae</taxon>
        <taxon>Paenibacillus</taxon>
    </lineage>
</organism>
<dbReference type="RefSeq" id="WP_232055495.1">
    <property type="nucleotide sequence ID" value="NZ_LS992241.1"/>
</dbReference>
<keyword evidence="4 9" id="KW-0812">Transmembrane</keyword>
<name>A0A383R7F9_PAEAL</name>
<evidence type="ECO:0000256" key="6">
    <source>
        <dbReference type="ARBA" id="ARBA00023136"/>
    </source>
</evidence>
<gene>
    <name evidence="11" type="primary">divIB</name>
    <name evidence="11" type="ORF">PBLR_11003</name>
</gene>
<dbReference type="PROSITE" id="PS51779">
    <property type="entry name" value="POTRA"/>
    <property type="match status" value="1"/>
</dbReference>
<evidence type="ECO:0000256" key="3">
    <source>
        <dbReference type="ARBA" id="ARBA00022618"/>
    </source>
</evidence>
<keyword evidence="7" id="KW-0131">Cell cycle</keyword>
<feature type="domain" description="POTRA" evidence="10">
    <location>
        <begin position="45"/>
        <end position="114"/>
    </location>
</feature>
<dbReference type="InterPro" id="IPR034746">
    <property type="entry name" value="POTRA"/>
</dbReference>
<keyword evidence="3 11" id="KW-0132">Cell division</keyword>
<evidence type="ECO:0000256" key="9">
    <source>
        <dbReference type="SAM" id="Phobius"/>
    </source>
</evidence>
<accession>A0A383R7F9</accession>
<dbReference type="InterPro" id="IPR050487">
    <property type="entry name" value="FtsQ_DivIB"/>
</dbReference>